<comment type="catalytic activity">
    <reaction evidence="1 8">
        <text>D-fructose 6-phosphate + L-glutamine = D-glucosamine 6-phosphate + L-glutamate</text>
        <dbReference type="Rhea" id="RHEA:13237"/>
        <dbReference type="ChEBI" id="CHEBI:29985"/>
        <dbReference type="ChEBI" id="CHEBI:58359"/>
        <dbReference type="ChEBI" id="CHEBI:58725"/>
        <dbReference type="ChEBI" id="CHEBI:61527"/>
        <dbReference type="EC" id="2.6.1.16"/>
    </reaction>
</comment>
<dbReference type="EMBL" id="UAPQ01000001">
    <property type="protein sequence ID" value="SPT52873.1"/>
    <property type="molecule type" value="Genomic_DNA"/>
</dbReference>
<dbReference type="SUPFAM" id="SSF53697">
    <property type="entry name" value="SIS domain"/>
    <property type="match status" value="1"/>
</dbReference>
<keyword evidence="6" id="KW-0677">Repeat</keyword>
<dbReference type="PROSITE" id="PS51278">
    <property type="entry name" value="GATASE_TYPE_2"/>
    <property type="match status" value="1"/>
</dbReference>
<dbReference type="GO" id="GO:0004360">
    <property type="term" value="F:glutamine-fructose-6-phosphate transaminase (isomerizing) activity"/>
    <property type="evidence" value="ECO:0007669"/>
    <property type="project" value="UniProtKB-EC"/>
</dbReference>
<gene>
    <name evidence="8 11" type="primary">glmS</name>
    <name evidence="11" type="ORF">NCTC11535_00527</name>
</gene>
<accession>A0ABY1VP84</accession>
<dbReference type="InterPro" id="IPR029055">
    <property type="entry name" value="Ntn_hydrolases_N"/>
</dbReference>
<dbReference type="CDD" id="cd05008">
    <property type="entry name" value="SIS_GlmS_GlmD_1"/>
    <property type="match status" value="1"/>
</dbReference>
<keyword evidence="7" id="KW-0315">Glutamine amidotransferase</keyword>
<dbReference type="SUPFAM" id="SSF56235">
    <property type="entry name" value="N-terminal nucleophile aminohydrolases (Ntn hydrolases)"/>
    <property type="match status" value="1"/>
</dbReference>
<dbReference type="Pfam" id="PF01380">
    <property type="entry name" value="SIS"/>
    <property type="match status" value="2"/>
</dbReference>
<evidence type="ECO:0000256" key="7">
    <source>
        <dbReference type="ARBA" id="ARBA00022962"/>
    </source>
</evidence>
<feature type="domain" description="Glutamine amidotransferase type-2" evidence="9">
    <location>
        <begin position="17"/>
        <end position="283"/>
    </location>
</feature>
<keyword evidence="8" id="KW-0963">Cytoplasm</keyword>
<feature type="active site" description="Nucleophile; for GATase activity" evidence="8">
    <location>
        <position position="17"/>
    </location>
</feature>
<dbReference type="PROSITE" id="PS51464">
    <property type="entry name" value="SIS"/>
    <property type="match status" value="2"/>
</dbReference>
<keyword evidence="4 8" id="KW-0032">Aminotransferase</keyword>
<dbReference type="HAMAP" id="MF_00164">
    <property type="entry name" value="GlmS"/>
    <property type="match status" value="1"/>
</dbReference>
<dbReference type="CDD" id="cd00714">
    <property type="entry name" value="GFAT"/>
    <property type="match status" value="1"/>
</dbReference>
<dbReference type="NCBIfam" id="TIGR01135">
    <property type="entry name" value="glmS"/>
    <property type="match status" value="1"/>
</dbReference>
<evidence type="ECO:0000259" key="9">
    <source>
        <dbReference type="PROSITE" id="PS51278"/>
    </source>
</evidence>
<evidence type="ECO:0000256" key="4">
    <source>
        <dbReference type="ARBA" id="ARBA00022576"/>
    </source>
</evidence>
<dbReference type="InterPro" id="IPR046348">
    <property type="entry name" value="SIS_dom_sf"/>
</dbReference>
<name>A0ABY1VP84_9ACTO</name>
<evidence type="ECO:0000256" key="3">
    <source>
        <dbReference type="ARBA" id="ARBA00016090"/>
    </source>
</evidence>
<organism evidence="11 12">
    <name type="scientific">Actinomyces bovis</name>
    <dbReference type="NCBI Taxonomy" id="1658"/>
    <lineage>
        <taxon>Bacteria</taxon>
        <taxon>Bacillati</taxon>
        <taxon>Actinomycetota</taxon>
        <taxon>Actinomycetes</taxon>
        <taxon>Actinomycetales</taxon>
        <taxon>Actinomycetaceae</taxon>
        <taxon>Actinomyces</taxon>
    </lineage>
</organism>
<keyword evidence="5 8" id="KW-0808">Transferase</keyword>
<proteinExistence type="inferred from homology"/>
<evidence type="ECO:0000256" key="5">
    <source>
        <dbReference type="ARBA" id="ARBA00022679"/>
    </source>
</evidence>
<evidence type="ECO:0000256" key="1">
    <source>
        <dbReference type="ARBA" id="ARBA00001031"/>
    </source>
</evidence>
<comment type="subcellular location">
    <subcellularLocation>
        <location evidence="8">Cytoplasm</location>
    </subcellularLocation>
</comment>
<evidence type="ECO:0000313" key="12">
    <source>
        <dbReference type="Proteomes" id="UP000250006"/>
    </source>
</evidence>
<dbReference type="Gene3D" id="3.60.20.10">
    <property type="entry name" value="Glutamine Phosphoribosylpyrophosphate, subunit 1, domain 1"/>
    <property type="match status" value="1"/>
</dbReference>
<dbReference type="InterPro" id="IPR047084">
    <property type="entry name" value="GFAT_N"/>
</dbReference>
<reference evidence="11 12" key="1">
    <citation type="submission" date="2018-06" db="EMBL/GenBank/DDBJ databases">
        <authorList>
            <consortium name="Pathogen Informatics"/>
            <person name="Doyle S."/>
        </authorList>
    </citation>
    <scope>NUCLEOTIDE SEQUENCE [LARGE SCALE GENOMIC DNA]</scope>
    <source>
        <strain evidence="11 12">NCTC11535</strain>
    </source>
</reference>
<dbReference type="EC" id="2.6.1.16" evidence="2 8"/>
<evidence type="ECO:0000259" key="10">
    <source>
        <dbReference type="PROSITE" id="PS51464"/>
    </source>
</evidence>
<comment type="caution">
    <text evidence="11">The sequence shown here is derived from an EMBL/GenBank/DDBJ whole genome shotgun (WGS) entry which is preliminary data.</text>
</comment>
<dbReference type="Gene3D" id="3.40.50.10490">
    <property type="entry name" value="Glucose-6-phosphate isomerase like protein, domain 1"/>
    <property type="match status" value="2"/>
</dbReference>
<dbReference type="Pfam" id="PF13522">
    <property type="entry name" value="GATase_6"/>
    <property type="match status" value="1"/>
</dbReference>
<evidence type="ECO:0000256" key="8">
    <source>
        <dbReference type="HAMAP-Rule" id="MF_00164"/>
    </source>
</evidence>
<dbReference type="CDD" id="cd05009">
    <property type="entry name" value="SIS_GlmS_GlmD_2"/>
    <property type="match status" value="1"/>
</dbReference>
<feature type="domain" description="SIS" evidence="10">
    <location>
        <begin position="350"/>
        <end position="490"/>
    </location>
</feature>
<evidence type="ECO:0000313" key="11">
    <source>
        <dbReference type="EMBL" id="SPT52873.1"/>
    </source>
</evidence>
<dbReference type="InterPro" id="IPR001347">
    <property type="entry name" value="SIS_dom"/>
</dbReference>
<dbReference type="InterPro" id="IPR017932">
    <property type="entry name" value="GATase_2_dom"/>
</dbReference>
<protein>
    <recommendedName>
        <fullName evidence="3 8">Glutamine--fructose-6-phosphate aminotransferase [isomerizing]</fullName>
        <ecNumber evidence="2 8">2.6.1.16</ecNumber>
    </recommendedName>
    <alternativeName>
        <fullName evidence="8">D-fructose-6-phosphate amidotransferase</fullName>
    </alternativeName>
    <alternativeName>
        <fullName evidence="8">GFAT</fullName>
    </alternativeName>
    <alternativeName>
        <fullName evidence="8">Glucosamine-6-phosphate synthase</fullName>
    </alternativeName>
    <alternativeName>
        <fullName evidence="8">Hexosephosphate aminotransferase</fullName>
    </alternativeName>
    <alternativeName>
        <fullName evidence="8">L-glutamine--D-fructose-6-phosphate amidotransferase</fullName>
    </alternativeName>
</protein>
<sequence>MEQLNARFAHGSITLMCGIVGYAGPLNLSNTGTERPLEVLMDGLSRLEYRGYDSAGVALVSPAGLEVVKAAGKLEGLRASLQQTPPAPATVGIGHTRWATHGGPTTANAHPHRAGNLAIVHNGIIENFRPLRAEVEAAGGTLLSDTDTEVVAQLLDLEFSQRLQAAGYQCADSTGEGLAPTLAANAGGSWQNDAGLAPTAEQAQSLLVETMRAVTSRLEGTFALLAVTPLAPGAIVAARRSSPLVIGLGEGENFLGSDVAAFVAFTKRAAEVDDNQVLLLTGDAVTVWDAAGQQVQPRTWEVSWDASAAVKGGYDTFMDKEIHEQPTAVADTLRGRVDERGELTLDEMRIDPALLRSIDKIIVIACGTAAYAGHVAKYAIEHWCRVPVEIELAHEFRYRDPIVSEKTLTVAISQSGETMDTIQAVRHAREQGSKVLAIVNTYGSTIAREADAVLYTHAGPEVAVASTKAFLAQITACYLLGLYLAQQRGNKWPDEVAEYLEQLGRMPEKIQRVLDEQAERVKALGAELADKQSFLFLGRHVGFPVALEGALKLKELAYVHAEGFAAGELKHGPIALVEEGLPVFIIVPTPRRPVLHDKVISNIQEVRARGARTIIIAEEDDAAVDAFADDVLRIPATPTLMWPLLTVVPLQVFAAALATAKGLDVDQPRNLAKSVTVE</sequence>
<feature type="initiator methionine" description="Removed" evidence="8">
    <location>
        <position position="16"/>
    </location>
</feature>
<keyword evidence="12" id="KW-1185">Reference proteome</keyword>
<comment type="function">
    <text evidence="8">Catalyzes the first step in hexosamine metabolism, converting fructose-6P into glucosamine-6P using glutamine as a nitrogen source.</text>
</comment>
<feature type="active site" description="For Fru-6P isomerization activity" evidence="8">
    <location>
        <position position="673"/>
    </location>
</feature>
<dbReference type="NCBIfam" id="NF001484">
    <property type="entry name" value="PRK00331.1"/>
    <property type="match status" value="1"/>
</dbReference>
<feature type="domain" description="SIS" evidence="10">
    <location>
        <begin position="524"/>
        <end position="668"/>
    </location>
</feature>
<evidence type="ECO:0000256" key="2">
    <source>
        <dbReference type="ARBA" id="ARBA00012916"/>
    </source>
</evidence>
<dbReference type="PANTHER" id="PTHR10937">
    <property type="entry name" value="GLUCOSAMINE--FRUCTOSE-6-PHOSPHATE AMINOTRANSFERASE, ISOMERIZING"/>
    <property type="match status" value="1"/>
</dbReference>
<dbReference type="InterPro" id="IPR035490">
    <property type="entry name" value="GlmS/FrlB_SIS"/>
</dbReference>
<dbReference type="Proteomes" id="UP000250006">
    <property type="component" value="Unassembled WGS sequence"/>
</dbReference>
<dbReference type="InterPro" id="IPR035466">
    <property type="entry name" value="GlmS/AgaS_SIS"/>
</dbReference>
<dbReference type="PANTHER" id="PTHR10937:SF0">
    <property type="entry name" value="GLUTAMINE--FRUCTOSE-6-PHOSPHATE TRANSAMINASE (ISOMERIZING)"/>
    <property type="match status" value="1"/>
</dbReference>
<dbReference type="InterPro" id="IPR005855">
    <property type="entry name" value="GFAT"/>
</dbReference>
<comment type="subunit">
    <text evidence="8">Homodimer.</text>
</comment>
<evidence type="ECO:0000256" key="6">
    <source>
        <dbReference type="ARBA" id="ARBA00022737"/>
    </source>
</evidence>